<feature type="compositionally biased region" description="Basic and acidic residues" evidence="1">
    <location>
        <begin position="244"/>
        <end position="259"/>
    </location>
</feature>
<dbReference type="CDD" id="cd05162">
    <property type="entry name" value="PWWP"/>
    <property type="match status" value="1"/>
</dbReference>
<dbReference type="InterPro" id="IPR000313">
    <property type="entry name" value="PWWP_dom"/>
</dbReference>
<dbReference type="AlphaFoldDB" id="A0A5J4YJC6"/>
<proteinExistence type="predicted"/>
<reference evidence="4" key="1">
    <citation type="journal article" date="2019" name="Nat. Commun.">
        <title>Expansion of phycobilisome linker gene families in mesophilic red algae.</title>
        <authorList>
            <person name="Lee J."/>
            <person name="Kim D."/>
            <person name="Bhattacharya D."/>
            <person name="Yoon H.S."/>
        </authorList>
    </citation>
    <scope>NUCLEOTIDE SEQUENCE [LARGE SCALE GENOMIC DNA]</scope>
    <source>
        <strain evidence="4">CCMP 1328</strain>
    </source>
</reference>
<dbReference type="EMBL" id="VRMN01000014">
    <property type="protein sequence ID" value="KAA8491338.1"/>
    <property type="molecule type" value="Genomic_DNA"/>
</dbReference>
<sequence length="293" mass="32750">MNAPKAGDQEAESMADFVLHSLANGVARIATSLERAETILDKLLLLVQAPDDSDEVYERDAQAQVPAVPASVVTEGKSAKRKRTPAKVRRTKRVRVEDEGSRAASVTDAYESLVSGTAKTVGLESCVASLIVLCKAEQQIWWPARVYLDARQIPVGVKRLDARQHARARGRFSFVAVRYFPTDRNEWGIVRVTPENILPLEVFMEYSDATRRSKVIQKTPVAMRARFHEALEIACAELRVRSSDVRQSTHNEARAKRESFVGSVHMDPQKGMEHRAHERKVTESQFSSSSSEH</sequence>
<dbReference type="Gene3D" id="2.30.30.140">
    <property type="match status" value="1"/>
</dbReference>
<dbReference type="SUPFAM" id="SSF63748">
    <property type="entry name" value="Tudor/PWWP/MBT"/>
    <property type="match status" value="1"/>
</dbReference>
<comment type="caution">
    <text evidence="3">The sequence shown here is derived from an EMBL/GenBank/DDBJ whole genome shotgun (WGS) entry which is preliminary data.</text>
</comment>
<evidence type="ECO:0000259" key="2">
    <source>
        <dbReference type="Pfam" id="PF00855"/>
    </source>
</evidence>
<dbReference type="Pfam" id="PF00855">
    <property type="entry name" value="PWWP"/>
    <property type="match status" value="1"/>
</dbReference>
<dbReference type="Proteomes" id="UP000324585">
    <property type="component" value="Unassembled WGS sequence"/>
</dbReference>
<accession>A0A5J4YJC6</accession>
<feature type="region of interest" description="Disordered" evidence="1">
    <location>
        <begin position="244"/>
        <end position="293"/>
    </location>
</feature>
<gene>
    <name evidence="3" type="ORF">FVE85_7759</name>
</gene>
<organism evidence="3 4">
    <name type="scientific">Porphyridium purpureum</name>
    <name type="common">Red alga</name>
    <name type="synonym">Porphyridium cruentum</name>
    <dbReference type="NCBI Taxonomy" id="35688"/>
    <lineage>
        <taxon>Eukaryota</taxon>
        <taxon>Rhodophyta</taxon>
        <taxon>Bangiophyceae</taxon>
        <taxon>Porphyridiales</taxon>
        <taxon>Porphyridiaceae</taxon>
        <taxon>Porphyridium</taxon>
    </lineage>
</organism>
<evidence type="ECO:0000313" key="4">
    <source>
        <dbReference type="Proteomes" id="UP000324585"/>
    </source>
</evidence>
<feature type="domain" description="PWWP" evidence="2">
    <location>
        <begin position="131"/>
        <end position="238"/>
    </location>
</feature>
<evidence type="ECO:0000256" key="1">
    <source>
        <dbReference type="SAM" id="MobiDB-lite"/>
    </source>
</evidence>
<protein>
    <recommendedName>
        <fullName evidence="2">PWWP domain-containing protein</fullName>
    </recommendedName>
</protein>
<name>A0A5J4YJC6_PORPP</name>
<feature type="compositionally biased region" description="Basic and acidic residues" evidence="1">
    <location>
        <begin position="267"/>
        <end position="282"/>
    </location>
</feature>
<keyword evidence="4" id="KW-1185">Reference proteome</keyword>
<evidence type="ECO:0000313" key="3">
    <source>
        <dbReference type="EMBL" id="KAA8491338.1"/>
    </source>
</evidence>